<keyword evidence="5" id="KW-1185">Reference proteome</keyword>
<dbReference type="Pfam" id="PF07228">
    <property type="entry name" value="SpoIIE"/>
    <property type="match status" value="1"/>
</dbReference>
<protein>
    <recommendedName>
        <fullName evidence="6">Serine phosphatase RsbU, regulator of sigma subunit</fullName>
    </recommendedName>
</protein>
<organism evidence="4 5">
    <name type="scientific">Sporichthya brevicatena</name>
    <dbReference type="NCBI Taxonomy" id="171442"/>
    <lineage>
        <taxon>Bacteria</taxon>
        <taxon>Bacillati</taxon>
        <taxon>Actinomycetota</taxon>
        <taxon>Actinomycetes</taxon>
        <taxon>Sporichthyales</taxon>
        <taxon>Sporichthyaceae</taxon>
        <taxon>Sporichthya</taxon>
    </lineage>
</organism>
<dbReference type="Gene3D" id="3.30.565.10">
    <property type="entry name" value="Histidine kinase-like ATPase, C-terminal domain"/>
    <property type="match status" value="1"/>
</dbReference>
<dbReference type="SMART" id="SM00065">
    <property type="entry name" value="GAF"/>
    <property type="match status" value="2"/>
</dbReference>
<feature type="domain" description="PPM-type phosphatase" evidence="3">
    <location>
        <begin position="686"/>
        <end position="894"/>
    </location>
</feature>
<keyword evidence="1" id="KW-0378">Hydrolase</keyword>
<proteinExistence type="predicted"/>
<name>A0ABN1GMZ4_9ACTN</name>
<dbReference type="InterPro" id="IPR029016">
    <property type="entry name" value="GAF-like_dom_sf"/>
</dbReference>
<dbReference type="Gene3D" id="3.30.450.40">
    <property type="match status" value="2"/>
</dbReference>
<comment type="caution">
    <text evidence="4">The sequence shown here is derived from an EMBL/GenBank/DDBJ whole genome shotgun (WGS) entry which is preliminary data.</text>
</comment>
<dbReference type="Proteomes" id="UP001500957">
    <property type="component" value="Unassembled WGS sequence"/>
</dbReference>
<dbReference type="PANTHER" id="PTHR43156">
    <property type="entry name" value="STAGE II SPORULATION PROTEIN E-RELATED"/>
    <property type="match status" value="1"/>
</dbReference>
<dbReference type="SUPFAM" id="SSF81606">
    <property type="entry name" value="PP2C-like"/>
    <property type="match status" value="1"/>
</dbReference>
<dbReference type="SUPFAM" id="SSF55781">
    <property type="entry name" value="GAF domain-like"/>
    <property type="match status" value="2"/>
</dbReference>
<dbReference type="Pfam" id="PF13185">
    <property type="entry name" value="GAF_2"/>
    <property type="match status" value="2"/>
</dbReference>
<dbReference type="CDD" id="cd16936">
    <property type="entry name" value="HATPase_RsbW-like"/>
    <property type="match status" value="1"/>
</dbReference>
<dbReference type="SUPFAM" id="SSF55874">
    <property type="entry name" value="ATPase domain of HSP90 chaperone/DNA topoisomerase II/histidine kinase"/>
    <property type="match status" value="1"/>
</dbReference>
<dbReference type="PANTHER" id="PTHR43156:SF2">
    <property type="entry name" value="STAGE II SPORULATION PROTEIN E"/>
    <property type="match status" value="1"/>
</dbReference>
<dbReference type="RefSeq" id="WP_344603398.1">
    <property type="nucleotide sequence ID" value="NZ_BAAAHE010000011.1"/>
</dbReference>
<dbReference type="EMBL" id="BAAAHE010000011">
    <property type="protein sequence ID" value="GAA0614889.1"/>
    <property type="molecule type" value="Genomic_DNA"/>
</dbReference>
<dbReference type="InterPro" id="IPR003018">
    <property type="entry name" value="GAF"/>
</dbReference>
<dbReference type="SMART" id="SM00331">
    <property type="entry name" value="PP2C_SIG"/>
    <property type="match status" value="1"/>
</dbReference>
<dbReference type="Gene3D" id="3.60.40.10">
    <property type="entry name" value="PPM-type phosphatase domain"/>
    <property type="match status" value="1"/>
</dbReference>
<evidence type="ECO:0008006" key="6">
    <source>
        <dbReference type="Google" id="ProtNLM"/>
    </source>
</evidence>
<reference evidence="4 5" key="1">
    <citation type="journal article" date="2019" name="Int. J. Syst. Evol. Microbiol.">
        <title>The Global Catalogue of Microorganisms (GCM) 10K type strain sequencing project: providing services to taxonomists for standard genome sequencing and annotation.</title>
        <authorList>
            <consortium name="The Broad Institute Genomics Platform"/>
            <consortium name="The Broad Institute Genome Sequencing Center for Infectious Disease"/>
            <person name="Wu L."/>
            <person name="Ma J."/>
        </authorList>
    </citation>
    <scope>NUCLEOTIDE SEQUENCE [LARGE SCALE GENOMIC DNA]</scope>
    <source>
        <strain evidence="4 5">JCM 10671</strain>
    </source>
</reference>
<evidence type="ECO:0000313" key="5">
    <source>
        <dbReference type="Proteomes" id="UP001500957"/>
    </source>
</evidence>
<dbReference type="InterPro" id="IPR052016">
    <property type="entry name" value="Bact_Sigma-Reg"/>
</dbReference>
<evidence type="ECO:0000259" key="2">
    <source>
        <dbReference type="SMART" id="SM00065"/>
    </source>
</evidence>
<dbReference type="Pfam" id="PF13581">
    <property type="entry name" value="HATPase_c_2"/>
    <property type="match status" value="1"/>
</dbReference>
<evidence type="ECO:0000313" key="4">
    <source>
        <dbReference type="EMBL" id="GAA0614889.1"/>
    </source>
</evidence>
<accession>A0ABN1GMZ4</accession>
<dbReference type="InterPro" id="IPR036457">
    <property type="entry name" value="PPM-type-like_dom_sf"/>
</dbReference>
<evidence type="ECO:0000259" key="3">
    <source>
        <dbReference type="SMART" id="SM00331"/>
    </source>
</evidence>
<gene>
    <name evidence="4" type="ORF">GCM10009547_15950</name>
</gene>
<dbReference type="InterPro" id="IPR001932">
    <property type="entry name" value="PPM-type_phosphatase-like_dom"/>
</dbReference>
<feature type="domain" description="GAF" evidence="2">
    <location>
        <begin position="323"/>
        <end position="470"/>
    </location>
</feature>
<dbReference type="InterPro" id="IPR003594">
    <property type="entry name" value="HATPase_dom"/>
</dbReference>
<evidence type="ECO:0000256" key="1">
    <source>
        <dbReference type="ARBA" id="ARBA00022801"/>
    </source>
</evidence>
<sequence>MQLVLAAQPDAVPKARRFAAEVTRDLPDFQDGVELVVTELVTNAVLHAAGPVVLQLRTDGEAVRVEVTDGGGSFALTPRDLPMGMTGRGLGLVAAYASAWGIAPVDGGKTVWVELRPDPHDVAPIAIDDGAFDWPDDELESPIEVRIPGVRADLVLAVRAHTDGLVRDLQLALAAGSFEPSTVEIVQRLLDDLTLVVAEYRDETARQAANADGSFTLVLHATPDSIAKAHRHLEALDEADRFARSAQLLSPPAPAVLRVFRRWLGESVIHAVRAQIEPEPMPVQLSFEAALAKEVSRLASLSEAAERLSALQRVTGALAHAHSLSDIARTVTMEAAAELHALSARAYLLRGDRLQVLAVGGDVPGWVPDFDEIPLDSHLPAAEVVRTGRPLVLRGHAQLTDRFPALAAVYEDERAVHLAPLIVDSRCIGVLGLTFPLLGVDDATQNDFVATLADTLAQALDRALVIERLAETNAALNAANDRLTFLADASAALSGSLDYQETVDAIVNYMVPRLADWCFIQLLNEDGQLHTVALSHVDPDRVAWAHEVGRRYPTRMDAAFGAANVVRTGRSELYAELPTELIESAVEDDEHREIIREFALSSALVVPLAADDEVLGALTLTFAESGRRYAPADVAFAEDVARRAALALRSAVTYRAQTGRLAEVQRVADAAQRAILAPPPARLGPLALAARYVAAAAEAQVGGDFYEVVSGGTGARLLIGDVRGKGLAAVRTATLVLGEFRAARRDDSLPEVAARLDRRMRPYLEDEDFVTALIADIHDDGRVELVSCGHPPPLVLTSGQIVELTVSADLPLGLGAEPEVTHSQLGSGDRLLLYTDGAIEARDARRRFIELASVLQPGLDQDPAGLLETVVSGLHRRVGQERLNDDLALLVAEYRGTGPA</sequence>
<feature type="domain" description="GAF" evidence="2">
    <location>
        <begin position="498"/>
        <end position="658"/>
    </location>
</feature>
<dbReference type="InterPro" id="IPR036890">
    <property type="entry name" value="HATPase_C_sf"/>
</dbReference>